<feature type="binding site" evidence="8 12">
    <location>
        <position position="236"/>
    </location>
    <ligand>
        <name>substrate</name>
    </ligand>
</feature>
<comment type="function">
    <text evidence="1 8">Catalyzes the sequential NAD-dependent oxidations of L-histidinol to L-histidinaldehyde and then to L-histidine.</text>
</comment>
<feature type="binding site" evidence="8 11">
    <location>
        <position position="213"/>
    </location>
    <ligand>
        <name>NAD(+)</name>
        <dbReference type="ChEBI" id="CHEBI:57540"/>
    </ligand>
</feature>
<dbReference type="CDD" id="cd06572">
    <property type="entry name" value="Histidinol_dh"/>
    <property type="match status" value="1"/>
</dbReference>
<dbReference type="Gene3D" id="1.20.5.1300">
    <property type="match status" value="1"/>
</dbReference>
<feature type="active site" description="Proton acceptor" evidence="8 10">
    <location>
        <position position="326"/>
    </location>
</feature>
<keyword evidence="6 8" id="KW-0560">Oxidoreductase</keyword>
<evidence type="ECO:0000256" key="9">
    <source>
        <dbReference type="PIRNR" id="PIRNR000099"/>
    </source>
</evidence>
<dbReference type="GO" id="GO:0008270">
    <property type="term" value="F:zinc ion binding"/>
    <property type="evidence" value="ECO:0007669"/>
    <property type="project" value="UniProtKB-UniRule"/>
</dbReference>
<dbReference type="Gene3D" id="3.40.50.1980">
    <property type="entry name" value="Nitrogenase molybdenum iron protein domain"/>
    <property type="match status" value="2"/>
</dbReference>
<feature type="binding site" evidence="8 11">
    <location>
        <position position="190"/>
    </location>
    <ligand>
        <name>NAD(+)</name>
        <dbReference type="ChEBI" id="CHEBI:57540"/>
    </ligand>
</feature>
<dbReference type="PRINTS" id="PR00083">
    <property type="entry name" value="HOLDHDRGNASE"/>
</dbReference>
<dbReference type="PROSITE" id="PS00611">
    <property type="entry name" value="HISOL_DEHYDROGENASE"/>
    <property type="match status" value="1"/>
</dbReference>
<name>A0A1H9ZJF4_9FIRM</name>
<dbReference type="InterPro" id="IPR022695">
    <property type="entry name" value="Histidinol_DH_monofunct"/>
</dbReference>
<reference evidence="15 16" key="1">
    <citation type="submission" date="2016-10" db="EMBL/GenBank/DDBJ databases">
        <authorList>
            <person name="de Groot N.N."/>
        </authorList>
    </citation>
    <scope>NUCLEOTIDE SEQUENCE [LARGE SCALE GENOMIC DNA]</scope>
    <source>
        <strain evidence="15 16">DSM 18979</strain>
    </source>
</reference>
<evidence type="ECO:0000256" key="14">
    <source>
        <dbReference type="RuleBase" id="RU004175"/>
    </source>
</evidence>
<dbReference type="InterPro" id="IPR001692">
    <property type="entry name" value="Histidinol_DH_CS"/>
</dbReference>
<feature type="binding site" evidence="8 13">
    <location>
        <position position="419"/>
    </location>
    <ligand>
        <name>Zn(2+)</name>
        <dbReference type="ChEBI" id="CHEBI:29105"/>
    </ligand>
</feature>
<evidence type="ECO:0000256" key="10">
    <source>
        <dbReference type="PIRSR" id="PIRSR000099-1"/>
    </source>
</evidence>
<feature type="binding site" evidence="8 12">
    <location>
        <position position="360"/>
    </location>
    <ligand>
        <name>substrate</name>
    </ligand>
</feature>
<feature type="binding site" evidence="8 12">
    <location>
        <position position="261"/>
    </location>
    <ligand>
        <name>substrate</name>
    </ligand>
</feature>
<evidence type="ECO:0000256" key="2">
    <source>
        <dbReference type="ARBA" id="ARBA00010178"/>
    </source>
</evidence>
<dbReference type="OrthoDB" id="9805269at2"/>
<comment type="catalytic activity">
    <reaction evidence="7 8">
        <text>L-histidinol + 2 NAD(+) + H2O = L-histidine + 2 NADH + 3 H(+)</text>
        <dbReference type="Rhea" id="RHEA:20641"/>
        <dbReference type="ChEBI" id="CHEBI:15377"/>
        <dbReference type="ChEBI" id="CHEBI:15378"/>
        <dbReference type="ChEBI" id="CHEBI:57540"/>
        <dbReference type="ChEBI" id="CHEBI:57595"/>
        <dbReference type="ChEBI" id="CHEBI:57699"/>
        <dbReference type="ChEBI" id="CHEBI:57945"/>
        <dbReference type="EC" id="1.1.1.23"/>
    </reaction>
</comment>
<evidence type="ECO:0000256" key="12">
    <source>
        <dbReference type="PIRSR" id="PIRSR000099-3"/>
    </source>
</evidence>
<proteinExistence type="inferred from homology"/>
<dbReference type="RefSeq" id="WP_090439084.1">
    <property type="nucleotide sequence ID" value="NZ_FOHU01000002.1"/>
</dbReference>
<sequence length="428" mass="46576">MNMIDLKGGDQAQFFKELQERSSVNFKDYQETVQNILGNVHVRGDEALQEYTKKFDGVDLSKDQMLVTEEEIEEAYSQIKAGYLKALRLAITNITSYHEKQRQNSWFSSSEGIMLGQKVTAIANVGIYVPGGTAAYPSSVLMNAIPAKVAGVKRIAMVTPPDQQGRLSAGVLVAAKELGIQEIYKVGGAQAIGALAYGTETIPKVDKIVGPGNIYVATAKKEVYGFVDIDMIAGPSEILVIADDSANPKYVAADLLSQAEHDELSSAILITDSEALGKAVAAEVQRQTALLDRKEIVEKSLNNYGKIILAENLEEAIALSNKLAPEHLELCVDKPFELLDKIENAGAIFLGHYTPEPLGDYLAGPNHVLPTSGTAKFYSPLSVEDFTKKSSVIYYSQEALGKVKDEVMVLAEEEGLDAHKNSIKVRYE</sequence>
<dbReference type="NCBIfam" id="TIGR00069">
    <property type="entry name" value="hisD"/>
    <property type="match status" value="1"/>
</dbReference>
<dbReference type="SUPFAM" id="SSF53720">
    <property type="entry name" value="ALDH-like"/>
    <property type="match status" value="1"/>
</dbReference>
<evidence type="ECO:0000256" key="4">
    <source>
        <dbReference type="ARBA" id="ARBA00022723"/>
    </source>
</evidence>
<evidence type="ECO:0000256" key="3">
    <source>
        <dbReference type="ARBA" id="ARBA00012965"/>
    </source>
</evidence>
<feature type="binding site" evidence="8 12">
    <location>
        <position position="419"/>
    </location>
    <ligand>
        <name>substrate</name>
    </ligand>
</feature>
<dbReference type="GO" id="GO:0000105">
    <property type="term" value="P:L-histidine biosynthetic process"/>
    <property type="evidence" value="ECO:0007669"/>
    <property type="project" value="UniProtKB-UniRule"/>
</dbReference>
<evidence type="ECO:0000256" key="13">
    <source>
        <dbReference type="PIRSR" id="PIRSR000099-4"/>
    </source>
</evidence>
<feature type="binding site" evidence="8 12">
    <location>
        <position position="414"/>
    </location>
    <ligand>
        <name>substrate</name>
    </ligand>
</feature>
<gene>
    <name evidence="8" type="primary">hisD</name>
    <name evidence="15" type="ORF">SAMN05660297_00588</name>
</gene>
<dbReference type="UniPathway" id="UPA00031">
    <property type="reaction ID" value="UER00014"/>
</dbReference>
<dbReference type="InterPro" id="IPR012131">
    <property type="entry name" value="Hstdl_DH"/>
</dbReference>
<dbReference type="EMBL" id="FOHU01000002">
    <property type="protein sequence ID" value="SES81780.1"/>
    <property type="molecule type" value="Genomic_DNA"/>
</dbReference>
<dbReference type="STRING" id="426128.SAMN05660297_00588"/>
<comment type="cofactor">
    <cofactor evidence="8 13">
        <name>Zn(2+)</name>
        <dbReference type="ChEBI" id="CHEBI:29105"/>
    </cofactor>
    <text evidence="8 13">Binds 1 zinc ion per subunit.</text>
</comment>
<dbReference type="PIRSF" id="PIRSF000099">
    <property type="entry name" value="Histidinol_dh"/>
    <property type="match status" value="1"/>
</dbReference>
<keyword evidence="4 8" id="KW-0479">Metal-binding</keyword>
<evidence type="ECO:0000313" key="15">
    <source>
        <dbReference type="EMBL" id="SES81780.1"/>
    </source>
</evidence>
<evidence type="ECO:0000256" key="11">
    <source>
        <dbReference type="PIRSR" id="PIRSR000099-2"/>
    </source>
</evidence>
<feature type="active site" description="Proton acceptor" evidence="8 10">
    <location>
        <position position="327"/>
    </location>
</feature>
<dbReference type="GO" id="GO:0051287">
    <property type="term" value="F:NAD binding"/>
    <property type="evidence" value="ECO:0007669"/>
    <property type="project" value="InterPro"/>
</dbReference>
<comment type="pathway">
    <text evidence="8">Amino-acid biosynthesis; L-histidine biosynthesis; L-histidine from 5-phospho-alpha-D-ribose 1-diphosphate: step 9/9.</text>
</comment>
<feature type="binding site" evidence="8 13">
    <location>
        <position position="360"/>
    </location>
    <ligand>
        <name>Zn(2+)</name>
        <dbReference type="ChEBI" id="CHEBI:29105"/>
    </ligand>
</feature>
<dbReference type="PANTHER" id="PTHR21256">
    <property type="entry name" value="HISTIDINOL DEHYDROGENASE HDH"/>
    <property type="match status" value="1"/>
</dbReference>
<keyword evidence="8 11" id="KW-0520">NAD</keyword>
<dbReference type="AlphaFoldDB" id="A0A1H9ZJF4"/>
<evidence type="ECO:0000256" key="5">
    <source>
        <dbReference type="ARBA" id="ARBA00022833"/>
    </source>
</evidence>
<keyword evidence="8" id="KW-0028">Amino-acid biosynthesis</keyword>
<dbReference type="HAMAP" id="MF_01024">
    <property type="entry name" value="HisD"/>
    <property type="match status" value="1"/>
</dbReference>
<keyword evidence="8" id="KW-0368">Histidine biosynthesis</keyword>
<organism evidence="15 16">
    <name type="scientific">Natronincola peptidivorans</name>
    <dbReference type="NCBI Taxonomy" id="426128"/>
    <lineage>
        <taxon>Bacteria</taxon>
        <taxon>Bacillati</taxon>
        <taxon>Bacillota</taxon>
        <taxon>Clostridia</taxon>
        <taxon>Peptostreptococcales</taxon>
        <taxon>Natronincolaceae</taxon>
        <taxon>Natronincola</taxon>
    </lineage>
</organism>
<comment type="similarity">
    <text evidence="2 8 9 14">Belongs to the histidinol dehydrogenase family.</text>
</comment>
<dbReference type="FunFam" id="3.40.50.1980:FF:000026">
    <property type="entry name" value="Histidinol dehydrogenase"/>
    <property type="match status" value="1"/>
</dbReference>
<feature type="binding site" evidence="8 12">
    <location>
        <position position="327"/>
    </location>
    <ligand>
        <name>substrate</name>
    </ligand>
</feature>
<evidence type="ECO:0000256" key="7">
    <source>
        <dbReference type="ARBA" id="ARBA00049489"/>
    </source>
</evidence>
<dbReference type="InterPro" id="IPR016161">
    <property type="entry name" value="Ald_DH/histidinol_DH"/>
</dbReference>
<evidence type="ECO:0000256" key="6">
    <source>
        <dbReference type="ARBA" id="ARBA00023002"/>
    </source>
</evidence>
<dbReference type="PANTHER" id="PTHR21256:SF2">
    <property type="entry name" value="HISTIDINE BIOSYNTHESIS TRIFUNCTIONAL PROTEIN"/>
    <property type="match status" value="1"/>
</dbReference>
<feature type="binding site" evidence="8 11">
    <location>
        <position position="128"/>
    </location>
    <ligand>
        <name>NAD(+)</name>
        <dbReference type="ChEBI" id="CHEBI:57540"/>
    </ligand>
</feature>
<protein>
    <recommendedName>
        <fullName evidence="3 8">Histidinol dehydrogenase</fullName>
        <shortName evidence="8">HDH</shortName>
        <ecNumber evidence="3 8">1.1.1.23</ecNumber>
    </recommendedName>
</protein>
<accession>A0A1H9ZJF4</accession>
<feature type="binding site" evidence="8 13">
    <location>
        <position position="261"/>
    </location>
    <ligand>
        <name>Zn(2+)</name>
        <dbReference type="ChEBI" id="CHEBI:29105"/>
    </ligand>
</feature>
<keyword evidence="5 8" id="KW-0862">Zinc</keyword>
<evidence type="ECO:0000256" key="8">
    <source>
        <dbReference type="HAMAP-Rule" id="MF_01024"/>
    </source>
</evidence>
<dbReference type="Pfam" id="PF00815">
    <property type="entry name" value="Histidinol_dh"/>
    <property type="match status" value="1"/>
</dbReference>
<feature type="binding site" evidence="8 13">
    <location>
        <position position="258"/>
    </location>
    <ligand>
        <name>Zn(2+)</name>
        <dbReference type="ChEBI" id="CHEBI:29105"/>
    </ligand>
</feature>
<dbReference type="GO" id="GO:0005829">
    <property type="term" value="C:cytosol"/>
    <property type="evidence" value="ECO:0007669"/>
    <property type="project" value="TreeGrafter"/>
</dbReference>
<dbReference type="FunFam" id="3.40.50.1980:FF:000001">
    <property type="entry name" value="Histidinol dehydrogenase"/>
    <property type="match status" value="1"/>
</dbReference>
<evidence type="ECO:0000313" key="16">
    <source>
        <dbReference type="Proteomes" id="UP000199568"/>
    </source>
</evidence>
<feature type="binding site" evidence="8 12">
    <location>
        <position position="258"/>
    </location>
    <ligand>
        <name>substrate</name>
    </ligand>
</feature>
<dbReference type="EC" id="1.1.1.23" evidence="3 8"/>
<dbReference type="GO" id="GO:0004399">
    <property type="term" value="F:histidinol dehydrogenase activity"/>
    <property type="evidence" value="ECO:0007669"/>
    <property type="project" value="UniProtKB-UniRule"/>
</dbReference>
<dbReference type="Proteomes" id="UP000199568">
    <property type="component" value="Unassembled WGS sequence"/>
</dbReference>
<evidence type="ECO:0000256" key="1">
    <source>
        <dbReference type="ARBA" id="ARBA00003850"/>
    </source>
</evidence>
<keyword evidence="16" id="KW-1185">Reference proteome</keyword>